<accession>A0AA35T0B1</accession>
<dbReference type="Gene3D" id="3.20.20.70">
    <property type="entry name" value="Aldolase class I"/>
    <property type="match status" value="1"/>
</dbReference>
<keyword evidence="5" id="KW-0100">Branched-chain amino acid biosynthesis</keyword>
<dbReference type="InterPro" id="IPR013709">
    <property type="entry name" value="2-isopropylmalate_synth_dimer"/>
</dbReference>
<dbReference type="InterPro" id="IPR036230">
    <property type="entry name" value="LeuA_allosteric_dom_sf"/>
</dbReference>
<dbReference type="PROSITE" id="PS50991">
    <property type="entry name" value="PYR_CT"/>
    <property type="match status" value="1"/>
</dbReference>
<feature type="region of interest" description="Disordered" evidence="7">
    <location>
        <begin position="286"/>
        <end position="305"/>
    </location>
</feature>
<dbReference type="Gene3D" id="3.30.160.270">
    <property type="match status" value="1"/>
</dbReference>
<comment type="pathway">
    <text evidence="1">Amino-acid biosynthesis; L-leucine biosynthesis; L-leucine from 3-methyl-2-oxobutanoate: step 1/4.</text>
</comment>
<gene>
    <name evidence="9" type="ORF">GBAR_LOCUS21928</name>
</gene>
<dbReference type="EC" id="2.3.3.13" evidence="2"/>
<keyword evidence="10" id="KW-1185">Reference proteome</keyword>
<organism evidence="9 10">
    <name type="scientific">Geodia barretti</name>
    <name type="common">Barrett's horny sponge</name>
    <dbReference type="NCBI Taxonomy" id="519541"/>
    <lineage>
        <taxon>Eukaryota</taxon>
        <taxon>Metazoa</taxon>
        <taxon>Porifera</taxon>
        <taxon>Demospongiae</taxon>
        <taxon>Heteroscleromorpha</taxon>
        <taxon>Tetractinellida</taxon>
        <taxon>Astrophorina</taxon>
        <taxon>Geodiidae</taxon>
        <taxon>Geodia</taxon>
    </lineage>
</organism>
<dbReference type="PROSITE" id="PS00815">
    <property type="entry name" value="AIPM_HOMOCIT_SYNTH_1"/>
    <property type="match status" value="1"/>
</dbReference>
<dbReference type="PANTHER" id="PTHR10277:SF9">
    <property type="entry name" value="2-ISOPROPYLMALATE SYNTHASE 1, CHLOROPLASTIC-RELATED"/>
    <property type="match status" value="1"/>
</dbReference>
<dbReference type="SMART" id="SM00917">
    <property type="entry name" value="LeuA_dimer"/>
    <property type="match status" value="1"/>
</dbReference>
<proteinExistence type="inferred from homology"/>
<protein>
    <recommendedName>
        <fullName evidence="2">2-isopropylmalate synthase</fullName>
        <ecNumber evidence="2">2.3.3.13</ecNumber>
    </recommendedName>
</protein>
<dbReference type="GO" id="GO:0009098">
    <property type="term" value="P:L-leucine biosynthetic process"/>
    <property type="evidence" value="ECO:0007669"/>
    <property type="project" value="InterPro"/>
</dbReference>
<evidence type="ECO:0000256" key="5">
    <source>
        <dbReference type="ARBA" id="ARBA00023304"/>
    </source>
</evidence>
<evidence type="ECO:0000256" key="1">
    <source>
        <dbReference type="ARBA" id="ARBA00004689"/>
    </source>
</evidence>
<dbReference type="Pfam" id="PF08502">
    <property type="entry name" value="LeuA_dimer"/>
    <property type="match status" value="1"/>
</dbReference>
<sequence>MANERVLLLDTTLRDGEQSAGIGMTGAEKMEIARQLQKMNVDIIEAGFAASSPGDFEAVSNIAKEVKGPIIASLARAHPNDVDQAWRAVEHSERPRIHVFLSSSEIHQMHQLRKNREEVMEMAVTMVERAKGYCEDVEFSPMDATRTNPEYLYQMLTEVIRAGATTINIADTVGYAIPSATGFARLLQDIKTNVPGIENVVMSVHCHNDLGLAVANSLTAVESGARQLEGCINGIGERAGNASLEEIIMALDTRKDHFGVDIGIDTTQIYPSSRMVSRISGMAVQAQQGSGRRERLPPRIGHPPGRLNREEVSRIFESFKVLADRKREVTDRDLEILMDEESREASEPISYTLEQVQFSGGDHGIATATVRLIDPEGVPITDAATGNGPVNAICNAVDRAIGVVNKLVDFNVQSATEGVDSLGTVTIRIEKDGKTYTGRGADTDIVVASAKAYLSAVNRQLASDESANVPALGSTPD</sequence>
<evidence type="ECO:0000313" key="9">
    <source>
        <dbReference type="EMBL" id="CAI8039420.1"/>
    </source>
</evidence>
<evidence type="ECO:0000259" key="8">
    <source>
        <dbReference type="PROSITE" id="PS50991"/>
    </source>
</evidence>
<dbReference type="InterPro" id="IPR050073">
    <property type="entry name" value="2-IPM_HCS-like"/>
</dbReference>
<dbReference type="Pfam" id="PF00682">
    <property type="entry name" value="HMGL-like"/>
    <property type="match status" value="1"/>
</dbReference>
<dbReference type="InterPro" id="IPR013785">
    <property type="entry name" value="Aldolase_TIM"/>
</dbReference>
<name>A0AA35T0B1_GEOBA</name>
<evidence type="ECO:0000256" key="7">
    <source>
        <dbReference type="SAM" id="MobiDB-lite"/>
    </source>
</evidence>
<evidence type="ECO:0000256" key="3">
    <source>
        <dbReference type="ARBA" id="ARBA00022605"/>
    </source>
</evidence>
<comment type="caution">
    <text evidence="9">The sequence shown here is derived from an EMBL/GenBank/DDBJ whole genome shotgun (WGS) entry which is preliminary data.</text>
</comment>
<evidence type="ECO:0000256" key="4">
    <source>
        <dbReference type="ARBA" id="ARBA00022679"/>
    </source>
</evidence>
<evidence type="ECO:0000256" key="2">
    <source>
        <dbReference type="ARBA" id="ARBA00012973"/>
    </source>
</evidence>
<reference evidence="9" key="1">
    <citation type="submission" date="2023-03" db="EMBL/GenBank/DDBJ databases">
        <authorList>
            <person name="Steffen K."/>
            <person name="Cardenas P."/>
        </authorList>
    </citation>
    <scope>NUCLEOTIDE SEQUENCE</scope>
</reference>
<evidence type="ECO:0000313" key="10">
    <source>
        <dbReference type="Proteomes" id="UP001174909"/>
    </source>
</evidence>
<dbReference type="InterPro" id="IPR002034">
    <property type="entry name" value="AIPM/Hcit_synth_CS"/>
</dbReference>
<dbReference type="SUPFAM" id="SSF110921">
    <property type="entry name" value="2-isopropylmalate synthase LeuA, allosteric (dimerisation) domain"/>
    <property type="match status" value="1"/>
</dbReference>
<dbReference type="AlphaFoldDB" id="A0AA35T0B1"/>
<comment type="similarity">
    <text evidence="6">Belongs to the alpha-IPM synthase/homocitrate synthase family.</text>
</comment>
<dbReference type="PANTHER" id="PTHR10277">
    <property type="entry name" value="HOMOCITRATE SYNTHASE-RELATED"/>
    <property type="match status" value="1"/>
</dbReference>
<dbReference type="SUPFAM" id="SSF51569">
    <property type="entry name" value="Aldolase"/>
    <property type="match status" value="1"/>
</dbReference>
<keyword evidence="4 6" id="KW-0808">Transferase</keyword>
<dbReference type="InterPro" id="IPR000891">
    <property type="entry name" value="PYR_CT"/>
</dbReference>
<keyword evidence="3" id="KW-0028">Amino-acid biosynthesis</keyword>
<feature type="domain" description="Pyruvate carboxyltransferase" evidence="8">
    <location>
        <begin position="6"/>
        <end position="270"/>
    </location>
</feature>
<dbReference type="FunFam" id="3.20.20.70:FF:000010">
    <property type="entry name" value="2-isopropylmalate synthase"/>
    <property type="match status" value="1"/>
</dbReference>
<dbReference type="CDD" id="cd07940">
    <property type="entry name" value="DRE_TIM_IPMS"/>
    <property type="match status" value="1"/>
</dbReference>
<dbReference type="Proteomes" id="UP001174909">
    <property type="component" value="Unassembled WGS sequence"/>
</dbReference>
<dbReference type="PROSITE" id="PS00816">
    <property type="entry name" value="AIPM_HOMOCIT_SYNTH_2"/>
    <property type="match status" value="1"/>
</dbReference>
<evidence type="ECO:0000256" key="6">
    <source>
        <dbReference type="RuleBase" id="RU003523"/>
    </source>
</evidence>
<dbReference type="EMBL" id="CASHTH010003038">
    <property type="protein sequence ID" value="CAI8039420.1"/>
    <property type="molecule type" value="Genomic_DNA"/>
</dbReference>
<dbReference type="GO" id="GO:0003852">
    <property type="term" value="F:2-isopropylmalate synthase activity"/>
    <property type="evidence" value="ECO:0007669"/>
    <property type="project" value="UniProtKB-EC"/>
</dbReference>
<dbReference type="FunFam" id="3.30.160.270:FF:000003">
    <property type="entry name" value="2-isopropylmalate synthase"/>
    <property type="match status" value="1"/>
</dbReference>